<gene>
    <name evidence="1" type="ORF">CFOL_v3_30861</name>
</gene>
<reference evidence="2" key="1">
    <citation type="submission" date="2016-04" db="EMBL/GenBank/DDBJ databases">
        <title>Cephalotus genome sequencing.</title>
        <authorList>
            <person name="Fukushima K."/>
            <person name="Hasebe M."/>
            <person name="Fang X."/>
        </authorList>
    </citation>
    <scope>NUCLEOTIDE SEQUENCE [LARGE SCALE GENOMIC DNA]</scope>
    <source>
        <strain evidence="2">cv. St1</strain>
    </source>
</reference>
<feature type="non-terminal residue" evidence="1">
    <location>
        <position position="1"/>
    </location>
</feature>
<sequence length="107" mass="12306">RSIHAAKSVLKKRLKWRIDNGMLTEVWKDNWIHGVDTPITPVDTIVLEPCARVSQLIDLDHGVCNQELVRKCFYNDIAQVILSIPLTHKRCDDQIIWPKNSTGIYTV</sequence>
<accession>A0A1Q3D4P4</accession>
<dbReference type="InParanoid" id="A0A1Q3D4P4"/>
<keyword evidence="2" id="KW-1185">Reference proteome</keyword>
<dbReference type="AlphaFoldDB" id="A0A1Q3D4P4"/>
<evidence type="ECO:0000313" key="1">
    <source>
        <dbReference type="EMBL" id="GAV87435.1"/>
    </source>
</evidence>
<proteinExistence type="predicted"/>
<dbReference type="Proteomes" id="UP000187406">
    <property type="component" value="Unassembled WGS sequence"/>
</dbReference>
<protein>
    <submittedName>
        <fullName evidence="1">Uncharacterized protein</fullName>
    </submittedName>
</protein>
<dbReference type="OrthoDB" id="1938246at2759"/>
<name>A0A1Q3D4P4_CEPFO</name>
<organism evidence="1 2">
    <name type="scientific">Cephalotus follicularis</name>
    <name type="common">Albany pitcher plant</name>
    <dbReference type="NCBI Taxonomy" id="3775"/>
    <lineage>
        <taxon>Eukaryota</taxon>
        <taxon>Viridiplantae</taxon>
        <taxon>Streptophyta</taxon>
        <taxon>Embryophyta</taxon>
        <taxon>Tracheophyta</taxon>
        <taxon>Spermatophyta</taxon>
        <taxon>Magnoliopsida</taxon>
        <taxon>eudicotyledons</taxon>
        <taxon>Gunneridae</taxon>
        <taxon>Pentapetalae</taxon>
        <taxon>rosids</taxon>
        <taxon>fabids</taxon>
        <taxon>Oxalidales</taxon>
        <taxon>Cephalotaceae</taxon>
        <taxon>Cephalotus</taxon>
    </lineage>
</organism>
<comment type="caution">
    <text evidence="1">The sequence shown here is derived from an EMBL/GenBank/DDBJ whole genome shotgun (WGS) entry which is preliminary data.</text>
</comment>
<evidence type="ECO:0000313" key="2">
    <source>
        <dbReference type="Proteomes" id="UP000187406"/>
    </source>
</evidence>
<dbReference type="EMBL" id="BDDD01004314">
    <property type="protein sequence ID" value="GAV87435.1"/>
    <property type="molecule type" value="Genomic_DNA"/>
</dbReference>